<dbReference type="Gene3D" id="3.40.50.2300">
    <property type="match status" value="2"/>
</dbReference>
<evidence type="ECO:0000313" key="2">
    <source>
        <dbReference type="Proteomes" id="UP000291189"/>
    </source>
</evidence>
<organism evidence="1 2">
    <name type="scientific">Nocardioides iriomotensis</name>
    <dbReference type="NCBI Taxonomy" id="715784"/>
    <lineage>
        <taxon>Bacteria</taxon>
        <taxon>Bacillati</taxon>
        <taxon>Actinomycetota</taxon>
        <taxon>Actinomycetes</taxon>
        <taxon>Propionibacteriales</taxon>
        <taxon>Nocardioidaceae</taxon>
        <taxon>Nocardioides</taxon>
    </lineage>
</organism>
<dbReference type="Proteomes" id="UP000291189">
    <property type="component" value="Unassembled WGS sequence"/>
</dbReference>
<keyword evidence="2" id="KW-1185">Reference proteome</keyword>
<gene>
    <name evidence="1" type="ORF">ETU37_22070</name>
</gene>
<protein>
    <submittedName>
        <fullName evidence="1">Uncharacterized protein</fullName>
    </submittedName>
</protein>
<sequence>MLVPAVTVGAQDPAALGAQAAHMLFHRLAGDISAPKTITLPTRLVVLHLGALSSQLWPRSHIFGLVAGERVHKDPSMVGLRGTAPLVGHTSAPRPSPSDRRVRALDALARGDQAFSQAMPSLSRSLLVLRL</sequence>
<evidence type="ECO:0000313" key="1">
    <source>
        <dbReference type="EMBL" id="RYU09785.1"/>
    </source>
</evidence>
<name>A0A4Q5IXZ8_9ACTN</name>
<proteinExistence type="predicted"/>
<comment type="caution">
    <text evidence="1">The sequence shown here is derived from an EMBL/GenBank/DDBJ whole genome shotgun (WGS) entry which is preliminary data.</text>
</comment>
<dbReference type="EMBL" id="SDPU01000035">
    <property type="protein sequence ID" value="RYU09785.1"/>
    <property type="molecule type" value="Genomic_DNA"/>
</dbReference>
<dbReference type="AlphaFoldDB" id="A0A4Q5IXZ8"/>
<accession>A0A4Q5IXZ8</accession>
<reference evidence="1 2" key="1">
    <citation type="submission" date="2019-01" db="EMBL/GenBank/DDBJ databases">
        <title>Nocardioides guangzhouensis sp. nov., an actinobacterium isolated from soil.</title>
        <authorList>
            <person name="Fu Y."/>
            <person name="Cai Y."/>
            <person name="Lin Z."/>
            <person name="Chen P."/>
        </authorList>
    </citation>
    <scope>NUCLEOTIDE SEQUENCE [LARGE SCALE GENOMIC DNA]</scope>
    <source>
        <strain evidence="1 2">NBRC 105384</strain>
    </source>
</reference>